<dbReference type="EMBL" id="VXIS01000065">
    <property type="protein sequence ID" value="KAA8908786.1"/>
    <property type="molecule type" value="Genomic_DNA"/>
</dbReference>
<sequence length="298" mass="33301">MSGLATPASEATSSKKPRCRHKPEPKPKRKPNLPLSLEPSRWKNGHLVLLRIELQFTRSCYHPPGWPDQAPQIDEDVKNPDAYNDLLAAMLSHANSGALPGPSVPSWCRDLSTIRHFLTTMSRCDSDTMYSASRESTVLVSGVLSFLMMDVLRTKPGMALQLSDGNVFYDRQNWRHRLLSLVAPKPAYSGVAPILLSLARYESAPAQESLSRNPAADSCQHSLLTAHGRRVYLLQMGISREALDARRAVIDDMGKMRPLDFKEMLVVTVKGRWDLNTGEGRWRLVITLADLLREFGSN</sequence>
<protein>
    <submittedName>
        <fullName evidence="2">Uncharacterized protein</fullName>
    </submittedName>
</protein>
<dbReference type="AlphaFoldDB" id="A0A5J5EZD6"/>
<reference evidence="2 3" key="1">
    <citation type="submission" date="2019-09" db="EMBL/GenBank/DDBJ databases">
        <title>Draft genome of the ectomycorrhizal ascomycete Sphaerosporella brunnea.</title>
        <authorList>
            <consortium name="DOE Joint Genome Institute"/>
            <person name="Benucci G.M."/>
            <person name="Marozzi G."/>
            <person name="Antonielli L."/>
            <person name="Sanchez S."/>
            <person name="Marco P."/>
            <person name="Wang X."/>
            <person name="Falini L.B."/>
            <person name="Barry K."/>
            <person name="Haridas S."/>
            <person name="Lipzen A."/>
            <person name="Labutti K."/>
            <person name="Grigoriev I.V."/>
            <person name="Murat C."/>
            <person name="Martin F."/>
            <person name="Albertini E."/>
            <person name="Donnini D."/>
            <person name="Bonito G."/>
        </authorList>
    </citation>
    <scope>NUCLEOTIDE SEQUENCE [LARGE SCALE GENOMIC DNA]</scope>
    <source>
        <strain evidence="2 3">Sb_GMNB300</strain>
    </source>
</reference>
<comment type="caution">
    <text evidence="2">The sequence shown here is derived from an EMBL/GenBank/DDBJ whole genome shotgun (WGS) entry which is preliminary data.</text>
</comment>
<dbReference type="InParanoid" id="A0A5J5EZD6"/>
<feature type="compositionally biased region" description="Basic residues" evidence="1">
    <location>
        <begin position="15"/>
        <end position="31"/>
    </location>
</feature>
<dbReference type="Proteomes" id="UP000326924">
    <property type="component" value="Unassembled WGS sequence"/>
</dbReference>
<evidence type="ECO:0000256" key="1">
    <source>
        <dbReference type="SAM" id="MobiDB-lite"/>
    </source>
</evidence>
<proteinExistence type="predicted"/>
<gene>
    <name evidence="2" type="ORF">FN846DRAFT_906029</name>
</gene>
<evidence type="ECO:0000313" key="3">
    <source>
        <dbReference type="Proteomes" id="UP000326924"/>
    </source>
</evidence>
<feature type="region of interest" description="Disordered" evidence="1">
    <location>
        <begin position="1"/>
        <end position="38"/>
    </location>
</feature>
<evidence type="ECO:0000313" key="2">
    <source>
        <dbReference type="EMBL" id="KAA8908786.1"/>
    </source>
</evidence>
<organism evidence="2 3">
    <name type="scientific">Sphaerosporella brunnea</name>
    <dbReference type="NCBI Taxonomy" id="1250544"/>
    <lineage>
        <taxon>Eukaryota</taxon>
        <taxon>Fungi</taxon>
        <taxon>Dikarya</taxon>
        <taxon>Ascomycota</taxon>
        <taxon>Pezizomycotina</taxon>
        <taxon>Pezizomycetes</taxon>
        <taxon>Pezizales</taxon>
        <taxon>Pyronemataceae</taxon>
        <taxon>Sphaerosporella</taxon>
    </lineage>
</organism>
<keyword evidence="3" id="KW-1185">Reference proteome</keyword>
<name>A0A5J5EZD6_9PEZI</name>
<accession>A0A5J5EZD6</accession>